<proteinExistence type="predicted"/>
<name>A0A1X7GDP8_9SPHN</name>
<keyword evidence="2" id="KW-1185">Reference proteome</keyword>
<sequence>MDLSGFRVPLSGESVARPDFRLLTAGLSAAQRASVAAKAAAAAASARTVTGHALVDVLAGGPCRREAVAVQRGSFNPRVAALLRASSTEMTGAFTFAL</sequence>
<dbReference type="Proteomes" id="UP000192934">
    <property type="component" value="Chromosome I"/>
</dbReference>
<accession>A0A1X7GDP8</accession>
<organism evidence="1 2">
    <name type="scientific">Allosphingosinicella indica</name>
    <dbReference type="NCBI Taxonomy" id="941907"/>
    <lineage>
        <taxon>Bacteria</taxon>
        <taxon>Pseudomonadati</taxon>
        <taxon>Pseudomonadota</taxon>
        <taxon>Alphaproteobacteria</taxon>
        <taxon>Sphingomonadales</taxon>
        <taxon>Sphingomonadaceae</taxon>
        <taxon>Allosphingosinicella</taxon>
    </lineage>
</organism>
<protein>
    <submittedName>
        <fullName evidence="1">Uncharacterized protein</fullName>
    </submittedName>
</protein>
<evidence type="ECO:0000313" key="1">
    <source>
        <dbReference type="EMBL" id="SMF68280.1"/>
    </source>
</evidence>
<dbReference type="EMBL" id="LT840185">
    <property type="protein sequence ID" value="SMF68280.1"/>
    <property type="molecule type" value="Genomic_DNA"/>
</dbReference>
<dbReference type="AlphaFoldDB" id="A0A1X7GDP8"/>
<dbReference type="RefSeq" id="WP_085218301.1">
    <property type="nucleotide sequence ID" value="NZ_LT840185.1"/>
</dbReference>
<evidence type="ECO:0000313" key="2">
    <source>
        <dbReference type="Proteomes" id="UP000192934"/>
    </source>
</evidence>
<gene>
    <name evidence="1" type="ORF">SAMN06295910_1607</name>
</gene>
<reference evidence="2" key="1">
    <citation type="submission" date="2017-04" db="EMBL/GenBank/DDBJ databases">
        <authorList>
            <person name="Varghese N."/>
            <person name="Submissions S."/>
        </authorList>
    </citation>
    <scope>NUCLEOTIDE SEQUENCE [LARGE SCALE GENOMIC DNA]</scope>
    <source>
        <strain evidence="2">Dd16</strain>
    </source>
</reference>
<dbReference type="STRING" id="941907.SAMN06295910_1607"/>